<accession>A0A7G9TGL6</accession>
<evidence type="ECO:0000313" key="4">
    <source>
        <dbReference type="Proteomes" id="UP000515838"/>
    </source>
</evidence>
<evidence type="ECO:0000256" key="2">
    <source>
        <dbReference type="SAM" id="SignalP"/>
    </source>
</evidence>
<evidence type="ECO:0000313" key="3">
    <source>
        <dbReference type="EMBL" id="QNN79241.1"/>
    </source>
</evidence>
<keyword evidence="2" id="KW-0732">Signal</keyword>
<feature type="chain" id="PRO_5029007007" evidence="2">
    <location>
        <begin position="28"/>
        <end position="148"/>
    </location>
</feature>
<sequence>MPRLIARSLTLALATVLTGGVALPAQAAPQSDGASRMSQASLEASIEVPVAVIHALGHGASAVVTGVAVVAGSVAVTVSVAAAGVVGAASFVVYLSAEAIKRLGIAVGTAISVAAVATGWILSAAGEALCFIANDAARPHIHSHRYGG</sequence>
<gene>
    <name evidence="3" type="ORF">IAE60_07505</name>
</gene>
<dbReference type="Proteomes" id="UP000515838">
    <property type="component" value="Chromosome"/>
</dbReference>
<dbReference type="RefSeq" id="WP_187574407.1">
    <property type="nucleotide sequence ID" value="NZ_CP060731.1"/>
</dbReference>
<keyword evidence="1" id="KW-1133">Transmembrane helix</keyword>
<organism evidence="3 4">
    <name type="scientific">Pseudoxanthomonas mexicana</name>
    <dbReference type="NCBI Taxonomy" id="128785"/>
    <lineage>
        <taxon>Bacteria</taxon>
        <taxon>Pseudomonadati</taxon>
        <taxon>Pseudomonadota</taxon>
        <taxon>Gammaproteobacteria</taxon>
        <taxon>Lysobacterales</taxon>
        <taxon>Lysobacteraceae</taxon>
        <taxon>Pseudoxanthomonas</taxon>
    </lineage>
</organism>
<keyword evidence="1" id="KW-0472">Membrane</keyword>
<feature type="transmembrane region" description="Helical" evidence="1">
    <location>
        <begin position="103"/>
        <end position="122"/>
    </location>
</feature>
<protein>
    <submittedName>
        <fullName evidence="3">Uncharacterized protein</fullName>
    </submittedName>
</protein>
<evidence type="ECO:0000256" key="1">
    <source>
        <dbReference type="SAM" id="Phobius"/>
    </source>
</evidence>
<keyword evidence="1" id="KW-0812">Transmembrane</keyword>
<name>A0A7G9TGL6_PSEMX</name>
<dbReference type="AlphaFoldDB" id="A0A7G9TGL6"/>
<reference evidence="3 4" key="1">
    <citation type="submission" date="2020-08" db="EMBL/GenBank/DDBJ databases">
        <title>Streptomycin Non-resistant strain, P. mexicana.</title>
        <authorList>
            <person name="Ganesh-Kumar S."/>
            <person name="Zhe T."/>
            <person name="Yu Z."/>
            <person name="Min Y."/>
        </authorList>
    </citation>
    <scope>NUCLEOTIDE SEQUENCE [LARGE SCALE GENOMIC DNA]</scope>
    <source>
        <strain evidence="3 4">GTZY2</strain>
    </source>
</reference>
<feature type="signal peptide" evidence="2">
    <location>
        <begin position="1"/>
        <end position="27"/>
    </location>
</feature>
<feature type="transmembrane region" description="Helical" evidence="1">
    <location>
        <begin position="78"/>
        <end position="97"/>
    </location>
</feature>
<dbReference type="EMBL" id="CP060731">
    <property type="protein sequence ID" value="QNN79241.1"/>
    <property type="molecule type" value="Genomic_DNA"/>
</dbReference>
<proteinExistence type="predicted"/>
<dbReference type="GeneID" id="81470808"/>